<keyword evidence="4 12" id="KW-0812">Transmembrane</keyword>
<evidence type="ECO:0000256" key="6">
    <source>
        <dbReference type="ARBA" id="ARBA00023136"/>
    </source>
</evidence>
<dbReference type="Pfam" id="PF13624">
    <property type="entry name" value="SurA_N_3"/>
    <property type="match status" value="1"/>
</dbReference>
<accession>A0A9X2BZJ1</accession>
<dbReference type="Proteomes" id="UP001139353">
    <property type="component" value="Unassembled WGS sequence"/>
</dbReference>
<dbReference type="PANTHER" id="PTHR47529:SF1">
    <property type="entry name" value="PERIPLASMIC CHAPERONE PPID"/>
    <property type="match status" value="1"/>
</dbReference>
<dbReference type="InterPro" id="IPR000297">
    <property type="entry name" value="PPIase_PpiC"/>
</dbReference>
<dbReference type="InterPro" id="IPR052029">
    <property type="entry name" value="PpiD_chaperone"/>
</dbReference>
<dbReference type="AlphaFoldDB" id="A0A9X2BZJ1"/>
<dbReference type="EMBL" id="JAJLJH010000003">
    <property type="protein sequence ID" value="MCK9686733.1"/>
    <property type="molecule type" value="Genomic_DNA"/>
</dbReference>
<evidence type="ECO:0000256" key="3">
    <source>
        <dbReference type="ARBA" id="ARBA00022519"/>
    </source>
</evidence>
<proteinExistence type="inferred from homology"/>
<evidence type="ECO:0000259" key="13">
    <source>
        <dbReference type="PROSITE" id="PS50198"/>
    </source>
</evidence>
<dbReference type="GO" id="GO:0005886">
    <property type="term" value="C:plasma membrane"/>
    <property type="evidence" value="ECO:0007669"/>
    <property type="project" value="UniProtKB-SubCell"/>
</dbReference>
<reference evidence="14" key="1">
    <citation type="submission" date="2021-11" db="EMBL/GenBank/DDBJ databases">
        <title>BS-T2-15 a new species belonging to the Comamonadaceae family isolated from the soil of a French oak forest.</title>
        <authorList>
            <person name="Mieszkin S."/>
            <person name="Alain K."/>
        </authorList>
    </citation>
    <scope>NUCLEOTIDE SEQUENCE</scope>
    <source>
        <strain evidence="14">BS-T2-15</strain>
    </source>
</reference>
<evidence type="ECO:0000256" key="10">
    <source>
        <dbReference type="ARBA" id="ARBA00042775"/>
    </source>
</evidence>
<dbReference type="Gene3D" id="3.10.50.40">
    <property type="match status" value="1"/>
</dbReference>
<dbReference type="PANTHER" id="PTHR47529">
    <property type="entry name" value="PEPTIDYL-PROLYL CIS-TRANS ISOMERASE D"/>
    <property type="match status" value="1"/>
</dbReference>
<keyword evidence="2" id="KW-1003">Cell membrane</keyword>
<evidence type="ECO:0000256" key="2">
    <source>
        <dbReference type="ARBA" id="ARBA00022475"/>
    </source>
</evidence>
<dbReference type="SUPFAM" id="SSF54534">
    <property type="entry name" value="FKBP-like"/>
    <property type="match status" value="1"/>
</dbReference>
<name>A0A9X2BZJ1_9BURK</name>
<feature type="transmembrane region" description="Helical" evidence="12">
    <location>
        <begin position="12"/>
        <end position="33"/>
    </location>
</feature>
<dbReference type="PROSITE" id="PS50198">
    <property type="entry name" value="PPIC_PPIASE_2"/>
    <property type="match status" value="1"/>
</dbReference>
<keyword evidence="5 12" id="KW-1133">Transmembrane helix</keyword>
<dbReference type="Pfam" id="PF13145">
    <property type="entry name" value="Rotamase_2"/>
    <property type="match status" value="1"/>
</dbReference>
<comment type="similarity">
    <text evidence="8">Belongs to the PpiD chaperone family.</text>
</comment>
<evidence type="ECO:0000256" key="9">
    <source>
        <dbReference type="ARBA" id="ARBA00040743"/>
    </source>
</evidence>
<evidence type="ECO:0000256" key="5">
    <source>
        <dbReference type="ARBA" id="ARBA00022989"/>
    </source>
</evidence>
<dbReference type="GO" id="GO:0003755">
    <property type="term" value="F:peptidyl-prolyl cis-trans isomerase activity"/>
    <property type="evidence" value="ECO:0007669"/>
    <property type="project" value="UniProtKB-KW"/>
</dbReference>
<keyword evidence="3" id="KW-0997">Cell inner membrane</keyword>
<keyword evidence="6 12" id="KW-0472">Membrane</keyword>
<keyword evidence="11" id="KW-0413">Isomerase</keyword>
<dbReference type="RefSeq" id="WP_275682774.1">
    <property type="nucleotide sequence ID" value="NZ_JAJLJH010000003.1"/>
</dbReference>
<evidence type="ECO:0000313" key="15">
    <source>
        <dbReference type="Proteomes" id="UP001139353"/>
    </source>
</evidence>
<organism evidence="14 15">
    <name type="scientific">Scleromatobacter humisilvae</name>
    <dbReference type="NCBI Taxonomy" id="2897159"/>
    <lineage>
        <taxon>Bacteria</taxon>
        <taxon>Pseudomonadati</taxon>
        <taxon>Pseudomonadota</taxon>
        <taxon>Betaproteobacteria</taxon>
        <taxon>Burkholderiales</taxon>
        <taxon>Sphaerotilaceae</taxon>
        <taxon>Scleromatobacter</taxon>
    </lineage>
</organism>
<dbReference type="SUPFAM" id="SSF109998">
    <property type="entry name" value="Triger factor/SurA peptide-binding domain-like"/>
    <property type="match status" value="1"/>
</dbReference>
<comment type="subcellular location">
    <subcellularLocation>
        <location evidence="1">Cell inner membrane</location>
        <topology evidence="1">Single-pass type II membrane protein</topology>
        <orientation evidence="1">Periplasmic side</orientation>
    </subcellularLocation>
</comment>
<evidence type="ECO:0000313" key="14">
    <source>
        <dbReference type="EMBL" id="MCK9686733.1"/>
    </source>
</evidence>
<keyword evidence="15" id="KW-1185">Reference proteome</keyword>
<keyword evidence="11" id="KW-0697">Rotamase</keyword>
<evidence type="ECO:0000256" key="4">
    <source>
        <dbReference type="ARBA" id="ARBA00022692"/>
    </source>
</evidence>
<dbReference type="InterPro" id="IPR027304">
    <property type="entry name" value="Trigger_fact/SurA_dom_sf"/>
</dbReference>
<evidence type="ECO:0000256" key="12">
    <source>
        <dbReference type="SAM" id="Phobius"/>
    </source>
</evidence>
<protein>
    <recommendedName>
        <fullName evidence="9">Periplasmic chaperone PpiD</fullName>
    </recommendedName>
    <alternativeName>
        <fullName evidence="10">Periplasmic folding chaperone</fullName>
    </alternativeName>
</protein>
<evidence type="ECO:0000256" key="11">
    <source>
        <dbReference type="PROSITE-ProRule" id="PRU00278"/>
    </source>
</evidence>
<comment type="caution">
    <text evidence="14">The sequence shown here is derived from an EMBL/GenBank/DDBJ whole genome shotgun (WGS) entry which is preliminary data.</text>
</comment>
<evidence type="ECO:0000256" key="7">
    <source>
        <dbReference type="ARBA" id="ARBA00023186"/>
    </source>
</evidence>
<evidence type="ECO:0000256" key="1">
    <source>
        <dbReference type="ARBA" id="ARBA00004382"/>
    </source>
</evidence>
<evidence type="ECO:0000256" key="8">
    <source>
        <dbReference type="ARBA" id="ARBA00038408"/>
    </source>
</evidence>
<gene>
    <name evidence="14" type="ORF">LPC04_13550</name>
</gene>
<keyword evidence="7" id="KW-0143">Chaperone</keyword>
<dbReference type="InterPro" id="IPR046357">
    <property type="entry name" value="PPIase_dom_sf"/>
</dbReference>
<sequence length="638" mass="69076">MFDFVRSHNRVLQVMLGIVIIPVFGFVGLQSYLQPNESAVPVASVDGHDISHAEWDTQRRQDVDLIRARNPQIDLKQLDTPEAQRLSLDKLVRDRVLLAAVNHENLAVSEERIVHEYQTNPEFEQLRAMPKATRDAVLAQQGLSGNGLLENIGRTLAREQAQQGVAISGFLPAASFKAGTDAWFDQRDIQWQRFDVKEYAAKIQPTDAEVEAYYKAHAADFVAPEQAKIDYLVLEPAALQAQVKADPTLVQGYYDANKSRFTTPEERSASYILAKVAPNASAADVAKAKALADSELALVRKNPAAFSDTARKIPQDGGPLEGGDLDFMRKGALGVPALDDALFSMKPDQISDVIRIDGGFQIVKLTGVRGGAVKSFDEVKPQIEDQLKTQEAQKLFSADAEKFKDTVYEQADSLDAAAKAFQLTKQTATVTRVPAAGAPGPLASPKLLAAVFATDAVKNKHNTEAVETGTNQLAAAHVVEYMPQHTRPLAEVREMVVAAVRNAQAVAAAQKDGEARVAEAKKDPALALPQAVTVSRLDRTGAVPRPIVDAALKADLSKGPTAVGLALPDGSYAAIRVLKSTPHVPDANESAQFKTVFTQAFEQAEGEAVYDSLKARYKVKYHDDRIAKFTSQAASAAN</sequence>
<feature type="domain" description="PpiC" evidence="13">
    <location>
        <begin position="264"/>
        <end position="367"/>
    </location>
</feature>